<evidence type="ECO:0000256" key="10">
    <source>
        <dbReference type="ARBA" id="ARBA00023180"/>
    </source>
</evidence>
<dbReference type="Gene3D" id="2.130.10.10">
    <property type="entry name" value="YVTN repeat-like/Quinoprotein amine dehydrogenase"/>
    <property type="match status" value="1"/>
</dbReference>
<evidence type="ECO:0000259" key="14">
    <source>
        <dbReference type="Pfam" id="PF25293"/>
    </source>
</evidence>
<keyword evidence="5 11" id="KW-0812">Transmembrane</keyword>
<protein>
    <recommendedName>
        <fullName evidence="4">ER membrane protein complex subunit 1</fullName>
    </recommendedName>
</protein>
<keyword evidence="8 11" id="KW-1133">Transmembrane helix</keyword>
<dbReference type="STRING" id="1884261.A0A5C3Q719"/>
<dbReference type="InterPro" id="IPR011678">
    <property type="entry name" value="EMC1_C"/>
</dbReference>
<evidence type="ECO:0000256" key="11">
    <source>
        <dbReference type="SAM" id="Phobius"/>
    </source>
</evidence>
<dbReference type="PANTHER" id="PTHR21573:SF0">
    <property type="entry name" value="ER MEMBRANE PROTEIN COMPLEX SUBUNIT 1"/>
    <property type="match status" value="1"/>
</dbReference>
<dbReference type="GO" id="GO:0072546">
    <property type="term" value="C:EMC complex"/>
    <property type="evidence" value="ECO:0007669"/>
    <property type="project" value="InterPro"/>
</dbReference>
<keyword evidence="16" id="KW-1185">Reference proteome</keyword>
<dbReference type="InterPro" id="IPR026895">
    <property type="entry name" value="EMC1"/>
</dbReference>
<keyword evidence="9 11" id="KW-0472">Membrane</keyword>
<dbReference type="Pfam" id="PF07774">
    <property type="entry name" value="EMC1_C"/>
    <property type="match status" value="1"/>
</dbReference>
<dbReference type="Pfam" id="PF25293">
    <property type="entry name" value="Beta-prop_EMC1_N"/>
    <property type="match status" value="1"/>
</dbReference>
<comment type="similarity">
    <text evidence="2">Belongs to the EMC1 family.</text>
</comment>
<dbReference type="InterPro" id="IPR058545">
    <property type="entry name" value="Beta-prop_EMC1_1st"/>
</dbReference>
<evidence type="ECO:0000256" key="8">
    <source>
        <dbReference type="ARBA" id="ARBA00022989"/>
    </source>
</evidence>
<dbReference type="AlphaFoldDB" id="A0A5C3Q719"/>
<feature type="domain" description="ER membrane protein complex subunit 1 C-terminal" evidence="13">
    <location>
        <begin position="844"/>
        <end position="1056"/>
    </location>
</feature>
<comment type="subunit">
    <text evidence="3">Component of the ER membrane protein complex (EMC).</text>
</comment>
<evidence type="ECO:0000313" key="15">
    <source>
        <dbReference type="EMBL" id="TFK95978.1"/>
    </source>
</evidence>
<feature type="chain" id="PRO_5023071672" description="ER membrane protein complex subunit 1" evidence="12">
    <location>
        <begin position="22"/>
        <end position="1058"/>
    </location>
</feature>
<keyword evidence="7" id="KW-0256">Endoplasmic reticulum</keyword>
<proteinExistence type="inferred from homology"/>
<dbReference type="InterPro" id="IPR018391">
    <property type="entry name" value="PQQ_b-propeller_rpt"/>
</dbReference>
<feature type="domain" description="EMC1 first beta-propeller" evidence="14">
    <location>
        <begin position="22"/>
        <end position="450"/>
    </location>
</feature>
<dbReference type="EMBL" id="ML178870">
    <property type="protein sequence ID" value="TFK95978.1"/>
    <property type="molecule type" value="Genomic_DNA"/>
</dbReference>
<dbReference type="OrthoDB" id="28092at2759"/>
<dbReference type="InterPro" id="IPR015943">
    <property type="entry name" value="WD40/YVTN_repeat-like_dom_sf"/>
</dbReference>
<feature type="transmembrane region" description="Helical" evidence="11">
    <location>
        <begin position="1029"/>
        <end position="1047"/>
    </location>
</feature>
<evidence type="ECO:0000256" key="6">
    <source>
        <dbReference type="ARBA" id="ARBA00022729"/>
    </source>
</evidence>
<evidence type="ECO:0000256" key="3">
    <source>
        <dbReference type="ARBA" id="ARBA00011276"/>
    </source>
</evidence>
<dbReference type="Proteomes" id="UP000305067">
    <property type="component" value="Unassembled WGS sequence"/>
</dbReference>
<gene>
    <name evidence="15" type="ORF">BDV98DRAFT_516656</name>
</gene>
<sequence>MFPLFLVPYLPILLLPSLTLAIQQSQAGLIDWHTPLIGVPLAHTPPTFHRVHLEDGESTKSVIVQATESGVLSALNPVDGELVWRVSVDEEVVGVGRQGHGALLASLSGPGGSTLRIHNVLTGVLLHETRLHAPSTGQLTQPPSIGVKIAFLPGSDDVFVLTNGRTVTRFVMDAERGGYKKAWEWTSLDQSSLTIYSHLLITPTHVYIAGLSKSFASYELALTTLSTPTAQVVSESTHVPSASPNDVDSIAFLRAQGEDSDSGRLVYLSGTSLSSIPLTGDVADVKAVTVVKGPGFTKLIDLGLSDQGVLSALKLGGAGVVLRLFPSTSSPPTLEMIWEFRDSASMQLKSTYTGGLDKDSQPYVARVYWRHDDSGPLQIQVLAPHLGERGVVSGVVVAGYDIQRDGVVIQVSIDAATPSPHSIVSRLVLTTAKGSIQLWHADKVQWKREESLASVDGGCAVLVGLPEQVGVSGGEGGEGVLERLSRQMHDAKDFHHYLLNFIHRFLQPSSETLLAFNTTTTSSPTHRDTFGVHQLLIVATRFGTVHALDSSTGRIRWTRTFGLGWLGEPNFHDASGEEAGSGEIIGGRVEPTGVYVLRESEGERGAEVGVAARRRANNGLIDTVVFHLDALTGADARPGIPVDRKEGPLQAYDIIQGPAISTLLLPAPADSSEPASIVFFDERMQSYMYPHTQRLAALSPQLHFPLVQTVTGARHALLGHGIVPSPEHALRPIAYPTWRFPLRDGESVLDVQKPNHLAGRAEGSGRRVASWGRVTGNRTTLYKWVNEGAVVLLTQNFAAPTAEASEGKTTCGLYVVDGVKGTVYYHVDLSSEEGTCNVKVSFVENWLVYHYFDTDEVSKGWKVVTVEMYEGVGVDDKTSSSDTSSFNEDRAKLTVFERAFVVPYGFAAMTTSETLWGISTKDLIVATHNHRVATIPRKLLNPRRPTGKPTSEEAEEGLMQYEPTIPDDPRRVLSHIYEIANIHTLLSSPTLLESTSLVFAYGPLDLFMSRVSPSGTFDVLSPSFNKVQLVLTIAVLLGGVLVTRPMVRRKRERERWYE</sequence>
<comment type="subcellular location">
    <subcellularLocation>
        <location evidence="1">Endoplasmic reticulum membrane</location>
        <topology evidence="1">Single-pass type I membrane protein</topology>
    </subcellularLocation>
</comment>
<evidence type="ECO:0000256" key="1">
    <source>
        <dbReference type="ARBA" id="ARBA00004115"/>
    </source>
</evidence>
<dbReference type="SUPFAM" id="SSF50998">
    <property type="entry name" value="Quinoprotein alcohol dehydrogenase-like"/>
    <property type="match status" value="1"/>
</dbReference>
<reference evidence="15 16" key="1">
    <citation type="journal article" date="2019" name="Nat. Ecol. Evol.">
        <title>Megaphylogeny resolves global patterns of mushroom evolution.</title>
        <authorList>
            <person name="Varga T."/>
            <person name="Krizsan K."/>
            <person name="Foldi C."/>
            <person name="Dima B."/>
            <person name="Sanchez-Garcia M."/>
            <person name="Sanchez-Ramirez S."/>
            <person name="Szollosi G.J."/>
            <person name="Szarkandi J.G."/>
            <person name="Papp V."/>
            <person name="Albert L."/>
            <person name="Andreopoulos W."/>
            <person name="Angelini C."/>
            <person name="Antonin V."/>
            <person name="Barry K.W."/>
            <person name="Bougher N.L."/>
            <person name="Buchanan P."/>
            <person name="Buyck B."/>
            <person name="Bense V."/>
            <person name="Catcheside P."/>
            <person name="Chovatia M."/>
            <person name="Cooper J."/>
            <person name="Damon W."/>
            <person name="Desjardin D."/>
            <person name="Finy P."/>
            <person name="Geml J."/>
            <person name="Haridas S."/>
            <person name="Hughes K."/>
            <person name="Justo A."/>
            <person name="Karasinski D."/>
            <person name="Kautmanova I."/>
            <person name="Kiss B."/>
            <person name="Kocsube S."/>
            <person name="Kotiranta H."/>
            <person name="LaButti K.M."/>
            <person name="Lechner B.E."/>
            <person name="Liimatainen K."/>
            <person name="Lipzen A."/>
            <person name="Lukacs Z."/>
            <person name="Mihaltcheva S."/>
            <person name="Morgado L.N."/>
            <person name="Niskanen T."/>
            <person name="Noordeloos M.E."/>
            <person name="Ohm R.A."/>
            <person name="Ortiz-Santana B."/>
            <person name="Ovrebo C."/>
            <person name="Racz N."/>
            <person name="Riley R."/>
            <person name="Savchenko A."/>
            <person name="Shiryaev A."/>
            <person name="Soop K."/>
            <person name="Spirin V."/>
            <person name="Szebenyi C."/>
            <person name="Tomsovsky M."/>
            <person name="Tulloss R.E."/>
            <person name="Uehling J."/>
            <person name="Grigoriev I.V."/>
            <person name="Vagvolgyi C."/>
            <person name="Papp T."/>
            <person name="Martin F.M."/>
            <person name="Miettinen O."/>
            <person name="Hibbett D.S."/>
            <person name="Nagy L.G."/>
        </authorList>
    </citation>
    <scope>NUCLEOTIDE SEQUENCE [LARGE SCALE GENOMIC DNA]</scope>
    <source>
        <strain evidence="15 16">CBS 309.79</strain>
    </source>
</reference>
<evidence type="ECO:0000313" key="16">
    <source>
        <dbReference type="Proteomes" id="UP000305067"/>
    </source>
</evidence>
<dbReference type="InterPro" id="IPR011047">
    <property type="entry name" value="Quinoprotein_ADH-like_sf"/>
</dbReference>
<keyword evidence="6 12" id="KW-0732">Signal</keyword>
<feature type="signal peptide" evidence="12">
    <location>
        <begin position="1"/>
        <end position="21"/>
    </location>
</feature>
<keyword evidence="10" id="KW-0325">Glycoprotein</keyword>
<evidence type="ECO:0000259" key="13">
    <source>
        <dbReference type="Pfam" id="PF07774"/>
    </source>
</evidence>
<dbReference type="SMART" id="SM00564">
    <property type="entry name" value="PQQ"/>
    <property type="match status" value="2"/>
</dbReference>
<evidence type="ECO:0000256" key="2">
    <source>
        <dbReference type="ARBA" id="ARBA00007904"/>
    </source>
</evidence>
<dbReference type="PANTHER" id="PTHR21573">
    <property type="entry name" value="ER MEMBRANE PROTEIN COMPLEX SUBUNIT 1"/>
    <property type="match status" value="1"/>
</dbReference>
<evidence type="ECO:0000256" key="7">
    <source>
        <dbReference type="ARBA" id="ARBA00022824"/>
    </source>
</evidence>
<organism evidence="15 16">
    <name type="scientific">Pterulicium gracile</name>
    <dbReference type="NCBI Taxonomy" id="1884261"/>
    <lineage>
        <taxon>Eukaryota</taxon>
        <taxon>Fungi</taxon>
        <taxon>Dikarya</taxon>
        <taxon>Basidiomycota</taxon>
        <taxon>Agaricomycotina</taxon>
        <taxon>Agaricomycetes</taxon>
        <taxon>Agaricomycetidae</taxon>
        <taxon>Agaricales</taxon>
        <taxon>Pleurotineae</taxon>
        <taxon>Pterulaceae</taxon>
        <taxon>Pterulicium</taxon>
    </lineage>
</organism>
<evidence type="ECO:0000256" key="4">
    <source>
        <dbReference type="ARBA" id="ARBA00020824"/>
    </source>
</evidence>
<name>A0A5C3Q719_9AGAR</name>
<evidence type="ECO:0000256" key="5">
    <source>
        <dbReference type="ARBA" id="ARBA00022692"/>
    </source>
</evidence>
<evidence type="ECO:0000256" key="12">
    <source>
        <dbReference type="SAM" id="SignalP"/>
    </source>
</evidence>
<evidence type="ECO:0000256" key="9">
    <source>
        <dbReference type="ARBA" id="ARBA00023136"/>
    </source>
</evidence>
<dbReference type="GO" id="GO:0034975">
    <property type="term" value="P:protein folding in endoplasmic reticulum"/>
    <property type="evidence" value="ECO:0007669"/>
    <property type="project" value="TreeGrafter"/>
</dbReference>
<accession>A0A5C3Q719</accession>